<reference evidence="3" key="1">
    <citation type="journal article" date="2019" name="Int. J. Syst. Evol. Microbiol.">
        <title>The Global Catalogue of Microorganisms (GCM) 10K type strain sequencing project: providing services to taxonomists for standard genome sequencing and annotation.</title>
        <authorList>
            <consortium name="The Broad Institute Genomics Platform"/>
            <consortium name="The Broad Institute Genome Sequencing Center for Infectious Disease"/>
            <person name="Wu L."/>
            <person name="Ma J."/>
        </authorList>
    </citation>
    <scope>NUCLEOTIDE SEQUENCE [LARGE SCALE GENOMIC DNA]</scope>
    <source>
        <strain evidence="3">JCM 14322</strain>
    </source>
</reference>
<protein>
    <submittedName>
        <fullName evidence="2">Uncharacterized protein</fullName>
    </submittedName>
</protein>
<feature type="region of interest" description="Disordered" evidence="1">
    <location>
        <begin position="82"/>
        <end position="104"/>
    </location>
</feature>
<evidence type="ECO:0000256" key="1">
    <source>
        <dbReference type="SAM" id="MobiDB-lite"/>
    </source>
</evidence>
<accession>A0ABP4YKJ7</accession>
<dbReference type="EMBL" id="BAAANJ010000028">
    <property type="protein sequence ID" value="GAA1821510.1"/>
    <property type="molecule type" value="Genomic_DNA"/>
</dbReference>
<evidence type="ECO:0000313" key="3">
    <source>
        <dbReference type="Proteomes" id="UP001500002"/>
    </source>
</evidence>
<dbReference type="Proteomes" id="UP001500002">
    <property type="component" value="Unassembled WGS sequence"/>
</dbReference>
<gene>
    <name evidence="2" type="ORF">GCM10009749_35350</name>
</gene>
<keyword evidence="3" id="KW-1185">Reference proteome</keyword>
<evidence type="ECO:0000313" key="2">
    <source>
        <dbReference type="EMBL" id="GAA1821510.1"/>
    </source>
</evidence>
<comment type="caution">
    <text evidence="2">The sequence shown here is derived from an EMBL/GenBank/DDBJ whole genome shotgun (WGS) entry which is preliminary data.</text>
</comment>
<organism evidence="2 3">
    <name type="scientific">Agromyces neolithicus</name>
    <dbReference type="NCBI Taxonomy" id="269420"/>
    <lineage>
        <taxon>Bacteria</taxon>
        <taxon>Bacillati</taxon>
        <taxon>Actinomycetota</taxon>
        <taxon>Actinomycetes</taxon>
        <taxon>Micrococcales</taxon>
        <taxon>Microbacteriaceae</taxon>
        <taxon>Agromyces</taxon>
    </lineage>
</organism>
<proteinExistence type="predicted"/>
<sequence length="104" mass="11448">MLMIDLAALTPGEAHSYGAGYIDAMDDLADEGRRAAEAIAALEHELAEARKDAEYWRRVANPVAVPSGPTRTELERTRRELTAQNANHVAKPWPDVPTRTPADR</sequence>
<name>A0ABP4YKJ7_9MICO</name>